<reference evidence="2 3" key="1">
    <citation type="submission" date="2013-02" db="EMBL/GenBank/DDBJ databases">
        <title>The Genome Sequence of Acinetobacter bereziniae CIP 70.12.</title>
        <authorList>
            <consortium name="The Broad Institute Genome Sequencing Platform"/>
            <consortium name="The Broad Institute Genome Sequencing Center for Infectious Disease"/>
            <person name="Cerqueira G."/>
            <person name="Feldgarden M."/>
            <person name="Courvalin P."/>
            <person name="Perichon B."/>
            <person name="Grillot-Courvalin C."/>
            <person name="Clermont D."/>
            <person name="Rocha E."/>
            <person name="Yoon E.-J."/>
            <person name="Nemec A."/>
            <person name="Walker B."/>
            <person name="Young S.K."/>
            <person name="Zeng Q."/>
            <person name="Gargeya S."/>
            <person name="Fitzgerald M."/>
            <person name="Haas B."/>
            <person name="Abouelleil A."/>
            <person name="Alvarado L."/>
            <person name="Arachchi H.M."/>
            <person name="Berlin A.M."/>
            <person name="Chapman S.B."/>
            <person name="Dewar J."/>
            <person name="Goldberg J."/>
            <person name="Griggs A."/>
            <person name="Gujja S."/>
            <person name="Hansen M."/>
            <person name="Howarth C."/>
            <person name="Imamovic A."/>
            <person name="Larimer J."/>
            <person name="McCowan C."/>
            <person name="Murphy C."/>
            <person name="Neiman D."/>
            <person name="Pearson M."/>
            <person name="Priest M."/>
            <person name="Roberts A."/>
            <person name="Saif S."/>
            <person name="Shea T."/>
            <person name="Sisk P."/>
            <person name="Sykes S."/>
            <person name="Wortman J."/>
            <person name="Nusbaum C."/>
            <person name="Birren B."/>
        </authorList>
    </citation>
    <scope>NUCLEOTIDE SEQUENCE [LARGE SCALE GENOMIC DNA]</scope>
    <source>
        <strain evidence="2 3">CIP 70.12</strain>
    </source>
</reference>
<dbReference type="Gene3D" id="3.40.50.300">
    <property type="entry name" value="P-loop containing nucleotide triphosphate hydrolases"/>
    <property type="match status" value="1"/>
</dbReference>
<evidence type="ECO:0000313" key="2">
    <source>
        <dbReference type="EMBL" id="ENV97543.1"/>
    </source>
</evidence>
<gene>
    <name evidence="2" type="ORF">F938_01872</name>
</gene>
<dbReference type="PANTHER" id="PTHR42927">
    <property type="entry name" value="HELICASE SUPERFAMILY 1 AND 2 DOMAIN-CONTAINING PROTEIN"/>
    <property type="match status" value="1"/>
</dbReference>
<dbReference type="Proteomes" id="UP000013251">
    <property type="component" value="Unassembled WGS sequence"/>
</dbReference>
<dbReference type="HOGENOM" id="CLU_1080206_0_0_6"/>
<dbReference type="EMBL" id="APQG01000019">
    <property type="protein sequence ID" value="ENV97543.1"/>
    <property type="molecule type" value="Genomic_DNA"/>
</dbReference>
<dbReference type="InterPro" id="IPR040980">
    <property type="entry name" value="SWI2_SNF2"/>
</dbReference>
<accession>N9EY23</accession>
<keyword evidence="3" id="KW-1185">Reference proteome</keyword>
<organism evidence="2 3">
    <name type="scientific">Acinetobacter bereziniae LMG 1003 = CIP 70.12</name>
    <dbReference type="NCBI Taxonomy" id="981324"/>
    <lineage>
        <taxon>Bacteria</taxon>
        <taxon>Pseudomonadati</taxon>
        <taxon>Pseudomonadota</taxon>
        <taxon>Gammaproteobacteria</taxon>
        <taxon>Moraxellales</taxon>
        <taxon>Moraxellaceae</taxon>
        <taxon>Acinetobacter</taxon>
    </lineage>
</organism>
<evidence type="ECO:0000313" key="3">
    <source>
        <dbReference type="Proteomes" id="UP000013251"/>
    </source>
</evidence>
<dbReference type="PATRIC" id="fig|1217650.3.peg.1837"/>
<dbReference type="SUPFAM" id="SSF52540">
    <property type="entry name" value="P-loop containing nucleoside triphosphate hydrolases"/>
    <property type="match status" value="1"/>
</dbReference>
<dbReference type="InterPro" id="IPR014001">
    <property type="entry name" value="Helicase_ATP-bd"/>
</dbReference>
<dbReference type="SMART" id="SM00487">
    <property type="entry name" value="DEXDc"/>
    <property type="match status" value="1"/>
</dbReference>
<dbReference type="Pfam" id="PF18766">
    <property type="entry name" value="SWI2_SNF2"/>
    <property type="match status" value="1"/>
</dbReference>
<dbReference type="AlphaFoldDB" id="N9EY23"/>
<evidence type="ECO:0000259" key="1">
    <source>
        <dbReference type="SMART" id="SM00487"/>
    </source>
</evidence>
<name>N9EY23_ACIBZ</name>
<comment type="caution">
    <text evidence="2">The sequence shown here is derived from an EMBL/GenBank/DDBJ whole genome shotgun (WGS) entry which is preliminary data.</text>
</comment>
<dbReference type="InterPro" id="IPR027417">
    <property type="entry name" value="P-loop_NTPase"/>
</dbReference>
<dbReference type="PANTHER" id="PTHR42927:SF1">
    <property type="entry name" value="HELICASE SUPERFAMILY 1 AND 2 DOMAIN-CONTAINING PROTEIN"/>
    <property type="match status" value="1"/>
</dbReference>
<feature type="domain" description="Helicase ATP-binding" evidence="1">
    <location>
        <begin position="77"/>
        <end position="257"/>
    </location>
</feature>
<protein>
    <recommendedName>
        <fullName evidence="1">Helicase ATP-binding domain-containing protein</fullName>
    </recommendedName>
</protein>
<dbReference type="RefSeq" id="WP_000208596.1">
    <property type="nucleotide sequence ID" value="NZ_KB849755.1"/>
</dbReference>
<sequence length="257" mass="29103">MTTKLDGENTFFLPFNKGYLNGKGNPPVEGDVRTHYLWTETLARHSFMEIFARYMHLSVETKKIRTDTGFRYIEKETMIFPRYHQLDAVRKLTKHSKANGSGHNYLIQHSAGSGKSNTIAWLAHQLASMHNADDQKIFNSIIVITDRIVLDRQLQETIAQFEHKDGVVQKIDENTLQLTNALASNVPIIITTIQKFPYIMQSIRTQAKKGIKVDLSTEGKNFAVIVDEAHSSQSGETAMELRKILNKDGIESAIAQE</sequence>
<proteinExistence type="predicted"/>